<evidence type="ECO:0000313" key="3">
    <source>
        <dbReference type="EMBL" id="AJY78050.1"/>
    </source>
</evidence>
<reference evidence="3" key="1">
    <citation type="submission" date="2014-11" db="EMBL/GenBank/DDBJ databases">
        <title>Molecular characterization of Tomato chlorosis virus infecting Korean tomato based on analyses of complete genome sequences.</title>
        <authorList>
            <person name="Lee Y.J."/>
            <person name="Kwak H.R."/>
            <person name="Kim M.K."/>
            <person name="Seo J.K."/>
            <person name="Kim J.S."/>
            <person name="Lee S.C."/>
            <person name="Choi H.S."/>
        </authorList>
    </citation>
    <scope>NUCLEOTIDE SEQUENCE</scope>
    <source>
        <strain evidence="3">HS</strain>
    </source>
</reference>
<reference evidence="2" key="2">
    <citation type="submission" date="2014-11" db="EMBL/GenBank/DDBJ databases">
        <title>Molecular characterization of Tomato chlorosis virus infecting Korean tomato based on analyses of complete genome sequences.</title>
        <authorList>
            <person name="Lee Y.J."/>
            <person name="Kwak H.R."/>
            <person name="Kim M.K."/>
            <person name="Seo J.K."/>
            <person name="Kim J.S."/>
            <person name="Choi H.S."/>
        </authorList>
    </citation>
    <scope>NUCLEOTIDE SEQUENCE</scope>
    <source>
        <strain evidence="2">JN1</strain>
        <strain evidence="1">YG</strain>
    </source>
</reference>
<evidence type="ECO:0000313" key="2">
    <source>
        <dbReference type="EMBL" id="AJS10710.1"/>
    </source>
</evidence>
<dbReference type="EMBL" id="KP114528">
    <property type="protein sequence ID" value="AJS10674.1"/>
    <property type="molecule type" value="Genomic_RNA"/>
</dbReference>
<name>A0A0D3RLL6_9CLOS</name>
<dbReference type="EMBL" id="KP114536">
    <property type="protein sequence ID" value="AJS10710.1"/>
    <property type="molecule type" value="Genomic_RNA"/>
</dbReference>
<accession>A0A0D3RLL6</accession>
<protein>
    <submittedName>
        <fullName evidence="2">p27</fullName>
    </submittedName>
</protein>
<reference evidence="4" key="3">
    <citation type="submission" date="2018-01" db="EMBL/GenBank/DDBJ databases">
        <authorList>
            <person name="Gaut B.S."/>
            <person name="Morton B.R."/>
            <person name="Clegg M.T."/>
            <person name="Duvall M.R."/>
        </authorList>
    </citation>
    <scope>NUCLEOTIDE SEQUENCE</scope>
    <source>
        <strain evidence="4">JN2</strain>
    </source>
</reference>
<proteinExistence type="predicted"/>
<sequence length="232" mass="27038">MEVVYNSDDVNSGVGSGEDVNTTVAKNFYSITHVMSNYRNYTPDEIKDAVNIGYGLLNLCERLDRDVILVSPNSPVYNNYRDAGIPHNLLMENTARYFPIVNPSELGKVLLGHISVLKFLEYFTRYGVDDMLITRLFSNYVLWSTGDVNAALYSIYQQDFHFPVEVRANFNFLFLNSSEIDRRLSNIRRKGYPNSENFNWFKNMISNYLYFDFVFRYSGTKINIERISNYYI</sequence>
<evidence type="ECO:0000313" key="1">
    <source>
        <dbReference type="EMBL" id="AJS10674.1"/>
    </source>
</evidence>
<organism evidence="2">
    <name type="scientific">Tomato chlorosis virus</name>
    <dbReference type="NCBI Taxonomy" id="67754"/>
    <lineage>
        <taxon>Viruses</taxon>
        <taxon>Riboviria</taxon>
        <taxon>Orthornavirae</taxon>
        <taxon>Kitrinoviricota</taxon>
        <taxon>Alsuviricetes</taxon>
        <taxon>Martellivirales</taxon>
        <taxon>Closteroviridae</taxon>
        <taxon>Crinivirus</taxon>
        <taxon>Crinivirus tomatichlorosis</taxon>
    </lineage>
</organism>
<evidence type="ECO:0000313" key="4">
    <source>
        <dbReference type="EMBL" id="AYF55468.1"/>
    </source>
</evidence>
<dbReference type="EMBL" id="KP137099">
    <property type="protein sequence ID" value="AJY78050.1"/>
    <property type="molecule type" value="Genomic_RNA"/>
</dbReference>
<dbReference type="EMBL" id="MG813910">
    <property type="protein sequence ID" value="AYF55468.1"/>
    <property type="molecule type" value="Genomic_RNA"/>
</dbReference>